<evidence type="ECO:0000313" key="3">
    <source>
        <dbReference type="EMBL" id="QJA85440.1"/>
    </source>
</evidence>
<accession>A0A6M3KU93</accession>
<feature type="coiled-coil region" evidence="1">
    <location>
        <begin position="54"/>
        <end position="88"/>
    </location>
</feature>
<organism evidence="3">
    <name type="scientific">viral metagenome</name>
    <dbReference type="NCBI Taxonomy" id="1070528"/>
    <lineage>
        <taxon>unclassified sequences</taxon>
        <taxon>metagenomes</taxon>
        <taxon>organismal metagenomes</taxon>
    </lineage>
</organism>
<evidence type="ECO:0000256" key="1">
    <source>
        <dbReference type="SAM" id="Coils"/>
    </source>
</evidence>
<evidence type="ECO:0000313" key="2">
    <source>
        <dbReference type="EMBL" id="QJA82964.1"/>
    </source>
</evidence>
<protein>
    <submittedName>
        <fullName evidence="3">Uncharacterized protein</fullName>
    </submittedName>
</protein>
<dbReference type="EMBL" id="MT142500">
    <property type="protein sequence ID" value="QJA82964.1"/>
    <property type="molecule type" value="Genomic_DNA"/>
</dbReference>
<gene>
    <name evidence="2" type="ORF">MM415A00329_0018</name>
    <name evidence="3" type="ORF">MM415B02221_0006</name>
</gene>
<proteinExistence type="predicted"/>
<dbReference type="AlphaFoldDB" id="A0A6M3KU93"/>
<sequence length="93" mass="10483">MAEKKRGRPPGVMLVKIYCVQKMSGYEGNNFHDIPQKEAEYLLKKFPEHFKKPIDAKKDIKADAENLIGRAKDEAAKLLDEADAAIKAEPIQT</sequence>
<reference evidence="3" key="1">
    <citation type="submission" date="2020-03" db="EMBL/GenBank/DDBJ databases">
        <title>The deep terrestrial virosphere.</title>
        <authorList>
            <person name="Holmfeldt K."/>
            <person name="Nilsson E."/>
            <person name="Simone D."/>
            <person name="Lopez-Fernandez M."/>
            <person name="Wu X."/>
            <person name="de Brujin I."/>
            <person name="Lundin D."/>
            <person name="Andersson A."/>
            <person name="Bertilsson S."/>
            <person name="Dopson M."/>
        </authorList>
    </citation>
    <scope>NUCLEOTIDE SEQUENCE</scope>
    <source>
        <strain evidence="2">MM415A00329</strain>
        <strain evidence="3">MM415B02221</strain>
    </source>
</reference>
<keyword evidence="1" id="KW-0175">Coiled coil</keyword>
<dbReference type="EMBL" id="MT142574">
    <property type="protein sequence ID" value="QJA85440.1"/>
    <property type="molecule type" value="Genomic_DNA"/>
</dbReference>
<name>A0A6M3KU93_9ZZZZ</name>